<accession>A0A4R7ESY5</accession>
<evidence type="ECO:0000256" key="2">
    <source>
        <dbReference type="SAM" id="MobiDB-lite"/>
    </source>
</evidence>
<dbReference type="OrthoDB" id="5422202at2"/>
<gene>
    <name evidence="3" type="ORF">C8P70_11859</name>
</gene>
<feature type="compositionally biased region" description="Basic and acidic residues" evidence="2">
    <location>
        <begin position="1"/>
        <end position="13"/>
    </location>
</feature>
<feature type="coiled-coil region" evidence="1">
    <location>
        <begin position="295"/>
        <end position="322"/>
    </location>
</feature>
<dbReference type="Proteomes" id="UP000295215">
    <property type="component" value="Unassembled WGS sequence"/>
</dbReference>
<feature type="region of interest" description="Disordered" evidence="2">
    <location>
        <begin position="1"/>
        <end position="54"/>
    </location>
</feature>
<feature type="compositionally biased region" description="Polar residues" evidence="2">
    <location>
        <begin position="17"/>
        <end position="27"/>
    </location>
</feature>
<reference evidence="3 4" key="1">
    <citation type="submission" date="2019-03" db="EMBL/GenBank/DDBJ databases">
        <title>Genomic Encyclopedia of Archaeal and Bacterial Type Strains, Phase II (KMG-II): from individual species to whole genera.</title>
        <authorList>
            <person name="Goeker M."/>
        </authorList>
    </citation>
    <scope>NUCLEOTIDE SEQUENCE [LARGE SCALE GENOMIC DNA]</scope>
    <source>
        <strain evidence="3 4">DSM 28213</strain>
    </source>
</reference>
<organism evidence="3 4">
    <name type="scientific">Myroides indicus</name>
    <dbReference type="NCBI Taxonomy" id="1323422"/>
    <lineage>
        <taxon>Bacteria</taxon>
        <taxon>Pseudomonadati</taxon>
        <taxon>Bacteroidota</taxon>
        <taxon>Flavobacteriia</taxon>
        <taxon>Flavobacteriales</taxon>
        <taxon>Flavobacteriaceae</taxon>
        <taxon>Myroides</taxon>
    </lineage>
</organism>
<protein>
    <submittedName>
        <fullName evidence="3">Uncharacterized protein DUF349</fullName>
    </submittedName>
</protein>
<keyword evidence="4" id="KW-1185">Reference proteome</keyword>
<comment type="caution">
    <text evidence="3">The sequence shown here is derived from an EMBL/GenBank/DDBJ whole genome shotgun (WGS) entry which is preliminary data.</text>
</comment>
<dbReference type="EMBL" id="SOAG01000018">
    <property type="protein sequence ID" value="TDS56910.1"/>
    <property type="molecule type" value="Genomic_DNA"/>
</dbReference>
<dbReference type="RefSeq" id="WP_133712954.1">
    <property type="nucleotide sequence ID" value="NZ_SOAG01000018.1"/>
</dbReference>
<evidence type="ECO:0000313" key="3">
    <source>
        <dbReference type="EMBL" id="TDS56910.1"/>
    </source>
</evidence>
<evidence type="ECO:0000256" key="1">
    <source>
        <dbReference type="SAM" id="Coils"/>
    </source>
</evidence>
<sequence>MSEQKKDNLHELADGQTAESKLNTVTPTDKEEALDSITASNAEESEDNALHENNDIPVLNYEKMDMDKLTNELKNLLKNYKVSAIKEHVEEIKKEFNRKYIDLIDEKKEIFLEENPDASESDFEYNLPVKQEFDKYYSEYRNKKNAYYKELQNNLNSNLQRRLSIIEDLKKLIDDDSEQHIGDALKKLAEIREEWKNAGSIPRDKYNHVWNNFHFHIERFYDQLHLDRESRDMDFKYNLEQKQKIILHAQELLQEDDIIKAYRELRTLHRIWREEIGPVDREVREEIWEKFSDISKQLHEKREQLFENLRKVEKENLLLKVNIISEIDIASKRKMVDHSTWQKEVNNVEALRRRFFSIGKVPIENNEEVWTLYKLAIKNFNTHKNEFYKGLKKAQQENYTKKLALLDKALELKDSDDFKNATPVMKQIQDKWKTIGHVPRKHSTQLWDDFRSACNHYFDRLHKFMEVENREETEAFNEKKKYLQEIKDFELSGDHKTDLENIKNFINTWKSLGRVPYNKRFIEGKFNYALDILFDKLNMSRRETEAVKFNNRIESLLEQNDKKKIQNEFIFIQRKIDEIQSSILQLENNLAYVSNATKDNPLVREVNKNIEKYKDDLKIWEDKLSKLKSLEL</sequence>
<dbReference type="InterPro" id="IPR007139">
    <property type="entry name" value="DUF349"/>
</dbReference>
<feature type="coiled-coil region" evidence="1">
    <location>
        <begin position="59"/>
        <end position="86"/>
    </location>
</feature>
<proteinExistence type="predicted"/>
<feature type="coiled-coil region" evidence="1">
    <location>
        <begin position="603"/>
        <end position="630"/>
    </location>
</feature>
<keyword evidence="1" id="KW-0175">Coiled coil</keyword>
<evidence type="ECO:0000313" key="4">
    <source>
        <dbReference type="Proteomes" id="UP000295215"/>
    </source>
</evidence>
<dbReference type="AlphaFoldDB" id="A0A4R7ESY5"/>
<dbReference type="Pfam" id="PF03993">
    <property type="entry name" value="DUF349"/>
    <property type="match status" value="5"/>
</dbReference>
<name>A0A4R7ESY5_9FLAO</name>